<protein>
    <submittedName>
        <fullName evidence="1">GLPGLI family protein</fullName>
    </submittedName>
</protein>
<comment type="caution">
    <text evidence="1">The sequence shown here is derived from an EMBL/GenBank/DDBJ whole genome shotgun (WGS) entry which is preliminary data.</text>
</comment>
<reference evidence="1 2" key="1">
    <citation type="submission" date="2018-11" db="EMBL/GenBank/DDBJ databases">
        <title>Flavobacterium sp. nov., YIM 102701-2 draft genome.</title>
        <authorList>
            <person name="Li G."/>
            <person name="Jiang Y."/>
        </authorList>
    </citation>
    <scope>NUCLEOTIDE SEQUENCE [LARGE SCALE GENOMIC DNA]</scope>
    <source>
        <strain evidence="1 2">YIM 102701-2</strain>
    </source>
</reference>
<dbReference type="AlphaFoldDB" id="A0A3P3VZ93"/>
<dbReference type="Proteomes" id="UP000275719">
    <property type="component" value="Unassembled WGS sequence"/>
</dbReference>
<accession>A0A3P3VZ93</accession>
<evidence type="ECO:0000313" key="2">
    <source>
        <dbReference type="Proteomes" id="UP000275719"/>
    </source>
</evidence>
<dbReference type="RefSeq" id="WP_125020020.1">
    <property type="nucleotide sequence ID" value="NZ_RQVQ01000045.1"/>
</dbReference>
<organism evidence="1 2">
    <name type="scientific">Paenimyroides tangerinum</name>
    <dbReference type="NCBI Taxonomy" id="2488728"/>
    <lineage>
        <taxon>Bacteria</taxon>
        <taxon>Pseudomonadati</taxon>
        <taxon>Bacteroidota</taxon>
        <taxon>Flavobacteriia</taxon>
        <taxon>Flavobacteriales</taxon>
        <taxon>Flavobacteriaceae</taxon>
        <taxon>Paenimyroides</taxon>
    </lineage>
</organism>
<gene>
    <name evidence="1" type="ORF">EG240_14220</name>
</gene>
<proteinExistence type="predicted"/>
<dbReference type="InterPro" id="IPR005901">
    <property type="entry name" value="GLPGLI"/>
</dbReference>
<sequence length="243" mass="28937">MKILFLFLFCYSLNAQNLFHYEWYVKGNLRDGILFNISSENRAVYIDYLDSQRKFSEQKVDFELSLGEEATVIRASTGWYNRYFFKQEDNVSYIEDFLQTPFVINDSTFNIKWELVNETKLIEGFQCNLAKTEIRGRSWEVWYTSEIPIPYGPWKFYGLPGLIVLASESKDEFWFRLTKIESNPNFSIPKMDLSNHKSVTLEKYDNIQKEFTETNRADMSSRFNIEYSPSVRNGIEVIYEWEE</sequence>
<name>A0A3P3VZ93_9FLAO</name>
<dbReference type="NCBIfam" id="TIGR01200">
    <property type="entry name" value="GLPGLI"/>
    <property type="match status" value="1"/>
</dbReference>
<dbReference type="EMBL" id="RQVQ01000045">
    <property type="protein sequence ID" value="RRJ88030.1"/>
    <property type="molecule type" value="Genomic_DNA"/>
</dbReference>
<keyword evidence="2" id="KW-1185">Reference proteome</keyword>
<dbReference type="Pfam" id="PF22252">
    <property type="entry name" value="PNGase_F-II_N"/>
    <property type="match status" value="1"/>
</dbReference>
<evidence type="ECO:0000313" key="1">
    <source>
        <dbReference type="EMBL" id="RRJ88030.1"/>
    </source>
</evidence>
<dbReference type="OrthoDB" id="1068986at2"/>